<dbReference type="OrthoDB" id="2291882at2"/>
<evidence type="ECO:0000313" key="1">
    <source>
        <dbReference type="EMBL" id="RBW68758.1"/>
    </source>
</evidence>
<proteinExistence type="predicted"/>
<dbReference type="AlphaFoldDB" id="A0A366XT82"/>
<dbReference type="RefSeq" id="WP_113806800.1">
    <property type="nucleotide sequence ID" value="NZ_QOCW01000016.1"/>
</dbReference>
<name>A0A366XT82_9BACI</name>
<comment type="caution">
    <text evidence="1">The sequence shown here is derived from an EMBL/GenBank/DDBJ whole genome shotgun (WGS) entry which is preliminary data.</text>
</comment>
<sequence>MSAQSYYIAHDIPGRLRVIIPALWDKQQHEEIENMFSSLSGIKAVKVVSVIQSMTVEYDHSVIKRNTILRYLNIFFQQSGYDPLDQVLMQVKPHIRKDLIRSLVTGVILLVAYTRKIANPTPHVLDYAALISTAYTVLNHGKKRLQHPDVLTGIVSMLSLGAQNMLHVSMVTWAVNVLEIFNEITRSRNTSFYMQTAN</sequence>
<dbReference type="EMBL" id="QOCW01000016">
    <property type="protein sequence ID" value="RBW68758.1"/>
    <property type="molecule type" value="Genomic_DNA"/>
</dbReference>
<evidence type="ECO:0008006" key="3">
    <source>
        <dbReference type="Google" id="ProtNLM"/>
    </source>
</evidence>
<accession>A0A366XT82</accession>
<organism evidence="1 2">
    <name type="scientific">Bacillus taeanensis</name>
    <dbReference type="NCBI Taxonomy" id="273032"/>
    <lineage>
        <taxon>Bacteria</taxon>
        <taxon>Bacillati</taxon>
        <taxon>Bacillota</taxon>
        <taxon>Bacilli</taxon>
        <taxon>Bacillales</taxon>
        <taxon>Bacillaceae</taxon>
        <taxon>Bacillus</taxon>
    </lineage>
</organism>
<reference evidence="1 2" key="1">
    <citation type="submission" date="2018-07" db="EMBL/GenBank/DDBJ databases">
        <title>Lottiidibacillus patelloidae gen. nov., sp. nov., isolated from the intestinal tract of a marine limpet and the reclassification of B. taeanensis BH030017T, B. algicola KMM 3737T and B. hwajinpoensis SW-72T as genus Lottiidibacillus.</title>
        <authorList>
            <person name="Liu R."/>
            <person name="Huang Z."/>
        </authorList>
    </citation>
    <scope>NUCLEOTIDE SEQUENCE [LARGE SCALE GENOMIC DNA]</scope>
    <source>
        <strain evidence="1 2">BH030017</strain>
    </source>
</reference>
<evidence type="ECO:0000313" key="2">
    <source>
        <dbReference type="Proteomes" id="UP000253314"/>
    </source>
</evidence>
<protein>
    <recommendedName>
        <fullName evidence="3">HMA domain-containing protein</fullName>
    </recommendedName>
</protein>
<gene>
    <name evidence="1" type="ORF">DS031_14525</name>
</gene>
<dbReference type="Pfam" id="PF19991">
    <property type="entry name" value="HMA_2"/>
    <property type="match status" value="1"/>
</dbReference>
<keyword evidence="2" id="KW-1185">Reference proteome</keyword>
<dbReference type="Proteomes" id="UP000253314">
    <property type="component" value="Unassembled WGS sequence"/>
</dbReference>